<dbReference type="Pfam" id="PF00566">
    <property type="entry name" value="RabGAP-TBC"/>
    <property type="match status" value="1"/>
</dbReference>
<organism evidence="2 3">
    <name type="scientific">Quercus rubra</name>
    <name type="common">Northern red oak</name>
    <name type="synonym">Quercus borealis</name>
    <dbReference type="NCBI Taxonomy" id="3512"/>
    <lineage>
        <taxon>Eukaryota</taxon>
        <taxon>Viridiplantae</taxon>
        <taxon>Streptophyta</taxon>
        <taxon>Embryophyta</taxon>
        <taxon>Tracheophyta</taxon>
        <taxon>Spermatophyta</taxon>
        <taxon>Magnoliopsida</taxon>
        <taxon>eudicotyledons</taxon>
        <taxon>Gunneridae</taxon>
        <taxon>Pentapetalae</taxon>
        <taxon>rosids</taxon>
        <taxon>fabids</taxon>
        <taxon>Fagales</taxon>
        <taxon>Fagaceae</taxon>
        <taxon>Quercus</taxon>
    </lineage>
</organism>
<reference evidence="2 3" key="1">
    <citation type="journal article" date="2023" name="G3 (Bethesda)">
        <title>A haplotype-resolved chromosome-scale genome for Quercus rubra L. provides insights into the genetics of adaptive traits for red oak species.</title>
        <authorList>
            <person name="Kapoor B."/>
            <person name="Jenkins J."/>
            <person name="Schmutz J."/>
            <person name="Zhebentyayeva T."/>
            <person name="Kuelheim C."/>
            <person name="Coggeshall M."/>
            <person name="Heim C."/>
            <person name="Lasky J.R."/>
            <person name="Leites L."/>
            <person name="Islam-Faridi N."/>
            <person name="Romero-Severson J."/>
            <person name="DeLeo V.L."/>
            <person name="Lucas S.M."/>
            <person name="Lazic D."/>
            <person name="Gailing O."/>
            <person name="Carlson J."/>
            <person name="Staton M."/>
        </authorList>
    </citation>
    <scope>NUCLEOTIDE SEQUENCE [LARGE SCALE GENOMIC DNA]</scope>
    <source>
        <strain evidence="2">Pseudo-F2</strain>
    </source>
</reference>
<dbReference type="Gene3D" id="1.10.10.750">
    <property type="entry name" value="Ypt/Rab-GAP domain of gyp1p, domain 1"/>
    <property type="match status" value="1"/>
</dbReference>
<dbReference type="Proteomes" id="UP001324115">
    <property type="component" value="Unassembled WGS sequence"/>
</dbReference>
<dbReference type="GO" id="GO:0005096">
    <property type="term" value="F:GTPase activator activity"/>
    <property type="evidence" value="ECO:0007669"/>
    <property type="project" value="TreeGrafter"/>
</dbReference>
<gene>
    <name evidence="2" type="ORF">RGQ29_012780</name>
</gene>
<dbReference type="PROSITE" id="PS50086">
    <property type="entry name" value="TBC_RABGAP"/>
    <property type="match status" value="1"/>
</dbReference>
<name>A0AAN7G7X1_QUERU</name>
<evidence type="ECO:0000259" key="1">
    <source>
        <dbReference type="PROSITE" id="PS50086"/>
    </source>
</evidence>
<accession>A0AAN7G7X1</accession>
<dbReference type="SUPFAM" id="SSF47923">
    <property type="entry name" value="Ypt/Rab-GAP domain of gyp1p"/>
    <property type="match status" value="1"/>
</dbReference>
<protein>
    <recommendedName>
        <fullName evidence="1">Rab-GAP TBC domain-containing protein</fullName>
    </recommendedName>
</protein>
<dbReference type="PANTHER" id="PTHR22957:SF495">
    <property type="entry name" value="TBC1 DOMAIN FAMILY MEMBER 13-LIKE ISOFORM X1"/>
    <property type="match status" value="1"/>
</dbReference>
<dbReference type="EMBL" id="JAXUIC010000002">
    <property type="protein sequence ID" value="KAK4604411.1"/>
    <property type="molecule type" value="Genomic_DNA"/>
</dbReference>
<keyword evidence="3" id="KW-1185">Reference proteome</keyword>
<evidence type="ECO:0000313" key="3">
    <source>
        <dbReference type="Proteomes" id="UP001324115"/>
    </source>
</evidence>
<dbReference type="InterPro" id="IPR000195">
    <property type="entry name" value="Rab-GAP-TBC_dom"/>
</dbReference>
<dbReference type="Gene3D" id="1.10.8.270">
    <property type="entry name" value="putative rabgap domain of human tbc1 domain family member 14 like domains"/>
    <property type="match status" value="1"/>
</dbReference>
<proteinExistence type="predicted"/>
<evidence type="ECO:0000313" key="2">
    <source>
        <dbReference type="EMBL" id="KAK4604411.1"/>
    </source>
</evidence>
<dbReference type="PANTHER" id="PTHR22957">
    <property type="entry name" value="TBC1 DOMAIN FAMILY MEMBER GTPASE-ACTIVATING PROTEIN"/>
    <property type="match status" value="1"/>
</dbReference>
<feature type="domain" description="Rab-GAP TBC" evidence="1">
    <location>
        <begin position="131"/>
        <end position="318"/>
    </location>
</feature>
<dbReference type="InterPro" id="IPR035969">
    <property type="entry name" value="Rab-GAP_TBC_sf"/>
</dbReference>
<sequence length="318" mass="36061">MLKGKLKLPLPVPDKARRAFPDRLGSLVAGFDGKEEEYGGGSDLVVFEPGEELETFQPNGFVSDKESDGVENFVEESDIKVRPRPEKDGAGPVSTVQVIAVDEKRSDLEYELSRPEINLEKLQRIASAGLPDGGGLRATAWKLLLGYLPTSRDLWEKELTENRQKYAKLKEELLLSPSELTRRKDEAFSYKEQHVDVDVDGPLRRHEISQEDHPLSLGKASAWHQYFQYTEMVEQIDRDLQRTHPDKKFFSGETSFSRKNRQAMKNILLLFAKLNPAIRYVQGMNEVLAPIYYVFSTDTDEKNAANAEADSFSCFVKT</sequence>
<dbReference type="AlphaFoldDB" id="A0AAN7G7X1"/>
<comment type="caution">
    <text evidence="2">The sequence shown here is derived from an EMBL/GenBank/DDBJ whole genome shotgun (WGS) entry which is preliminary data.</text>
</comment>
<dbReference type="GO" id="GO:0006886">
    <property type="term" value="P:intracellular protein transport"/>
    <property type="evidence" value="ECO:0007669"/>
    <property type="project" value="TreeGrafter"/>
</dbReference>